<keyword evidence="4 14" id="KW-0235">DNA replication</keyword>
<dbReference type="GO" id="GO:0016887">
    <property type="term" value="F:ATP hydrolysis activity"/>
    <property type="evidence" value="ECO:0007669"/>
    <property type="project" value="RHEA"/>
</dbReference>
<evidence type="ECO:0000256" key="7">
    <source>
        <dbReference type="ARBA" id="ARBA00022806"/>
    </source>
</evidence>
<comment type="catalytic activity">
    <reaction evidence="12 14">
        <text>ATP + H2O = ADP + phosphate + H(+)</text>
        <dbReference type="Rhea" id="RHEA:13065"/>
        <dbReference type="ChEBI" id="CHEBI:15377"/>
        <dbReference type="ChEBI" id="CHEBI:15378"/>
        <dbReference type="ChEBI" id="CHEBI:30616"/>
        <dbReference type="ChEBI" id="CHEBI:43474"/>
        <dbReference type="ChEBI" id="CHEBI:456216"/>
        <dbReference type="EC" id="5.6.2.3"/>
    </reaction>
</comment>
<dbReference type="InterPro" id="IPR007693">
    <property type="entry name" value="DNA_helicase_DnaB-like_N"/>
</dbReference>
<sequence>MMSLVPALDLRPPIEEPTINVAPHNMEAEQALLGILLYDNAAYERLSDNLQARCFYEPFHQRLFQAIETHVRKGQLAEPILLADEFKNDPAFQELGGLRYLADLVDRAPPAANVGDYARVIFDLSLRRELIRIGGDIATAAQGGGDEKRAARDQIEAAEQQLYSLAESGAASSGFVSFGDALRGAVEMTAEAYSRDGGMSGIATDLIDLDQKIGGLHPSDLVVLAGRPSMGKTALATNIAFNIAKKYAYEIQPDGTKKTVQGGVVAFYSLEMSAEQLALRMLADASGVSGDRLRKGEIDASEFGRVRDAAMELQEAPLYIDATGGISIAKLTARARRLKRQVGLDLIVVDYLQLVTGSDLGANANRVQEVSQITMGLKALAKELACPVIALSQLSRQVEARDDKRPQLSDLRESGSIEQDADMVWFVYREAYYVGRAEPREGTPEHLTWQEEMDRLHGLAEVIIAKQRHGPIGTVRLSFNSDTTRFGNLAKDHYFAQARNIPSDE</sequence>
<dbReference type="SUPFAM" id="SSF48024">
    <property type="entry name" value="N-terminal domain of DnaB helicase"/>
    <property type="match status" value="1"/>
</dbReference>
<dbReference type="FunFam" id="3.40.50.300:FF:000076">
    <property type="entry name" value="Replicative DNA helicase"/>
    <property type="match status" value="1"/>
</dbReference>
<evidence type="ECO:0000256" key="10">
    <source>
        <dbReference type="ARBA" id="ARBA00023235"/>
    </source>
</evidence>
<dbReference type="Pfam" id="PF00772">
    <property type="entry name" value="DnaB"/>
    <property type="match status" value="1"/>
</dbReference>
<dbReference type="Gene3D" id="1.10.860.10">
    <property type="entry name" value="DNAb Helicase, Chain A"/>
    <property type="match status" value="1"/>
</dbReference>
<proteinExistence type="inferred from homology"/>
<feature type="domain" description="SF4 helicase" evidence="15">
    <location>
        <begin position="195"/>
        <end position="493"/>
    </location>
</feature>
<dbReference type="AlphaFoldDB" id="A0A2W5V8T6"/>
<name>A0A2W5V8T6_9CAUL</name>
<evidence type="ECO:0000256" key="12">
    <source>
        <dbReference type="ARBA" id="ARBA00048954"/>
    </source>
</evidence>
<dbReference type="NCBIfam" id="TIGR00665">
    <property type="entry name" value="DnaB"/>
    <property type="match status" value="1"/>
</dbReference>
<dbReference type="RefSeq" id="WP_304274533.1">
    <property type="nucleotide sequence ID" value="NZ_QFQZ01000008.1"/>
</dbReference>
<evidence type="ECO:0000313" key="16">
    <source>
        <dbReference type="EMBL" id="PZR36200.1"/>
    </source>
</evidence>
<evidence type="ECO:0000256" key="8">
    <source>
        <dbReference type="ARBA" id="ARBA00022840"/>
    </source>
</evidence>
<organism evidence="16 17">
    <name type="scientific">Caulobacter segnis</name>
    <dbReference type="NCBI Taxonomy" id="88688"/>
    <lineage>
        <taxon>Bacteria</taxon>
        <taxon>Pseudomonadati</taxon>
        <taxon>Pseudomonadota</taxon>
        <taxon>Alphaproteobacteria</taxon>
        <taxon>Caulobacterales</taxon>
        <taxon>Caulobacteraceae</taxon>
        <taxon>Caulobacter</taxon>
    </lineage>
</organism>
<evidence type="ECO:0000256" key="11">
    <source>
        <dbReference type="ARBA" id="ARBA00044932"/>
    </source>
</evidence>
<dbReference type="InterPro" id="IPR036185">
    <property type="entry name" value="DNA_heli_DnaB-like_N_sf"/>
</dbReference>
<dbReference type="GO" id="GO:0005829">
    <property type="term" value="C:cytosol"/>
    <property type="evidence" value="ECO:0007669"/>
    <property type="project" value="TreeGrafter"/>
</dbReference>
<dbReference type="GO" id="GO:0043139">
    <property type="term" value="F:5'-3' DNA helicase activity"/>
    <property type="evidence" value="ECO:0007669"/>
    <property type="project" value="UniProtKB-EC"/>
</dbReference>
<evidence type="ECO:0000256" key="9">
    <source>
        <dbReference type="ARBA" id="ARBA00023125"/>
    </source>
</evidence>
<dbReference type="InterPro" id="IPR016136">
    <property type="entry name" value="DNA_helicase_N/primase_C"/>
</dbReference>
<dbReference type="NCBIfam" id="NF006606">
    <property type="entry name" value="PRK09165.1"/>
    <property type="match status" value="1"/>
</dbReference>
<dbReference type="GO" id="GO:0006269">
    <property type="term" value="P:DNA replication, synthesis of primer"/>
    <property type="evidence" value="ECO:0007669"/>
    <property type="project" value="UniProtKB-UniRule"/>
</dbReference>
<dbReference type="GO" id="GO:0003677">
    <property type="term" value="F:DNA binding"/>
    <property type="evidence" value="ECO:0007669"/>
    <property type="project" value="UniProtKB-UniRule"/>
</dbReference>
<dbReference type="GO" id="GO:1990077">
    <property type="term" value="C:primosome complex"/>
    <property type="evidence" value="ECO:0007669"/>
    <property type="project" value="UniProtKB-UniRule"/>
</dbReference>
<keyword evidence="10" id="KW-0413">Isomerase</keyword>
<dbReference type="InterPro" id="IPR027417">
    <property type="entry name" value="P-loop_NTPase"/>
</dbReference>
<protein>
    <recommendedName>
        <fullName evidence="13 14">Replicative DNA helicase</fullName>
        <ecNumber evidence="13 14">5.6.2.3</ecNumber>
    </recommendedName>
</protein>
<gene>
    <name evidence="16" type="ORF">DI526_04395</name>
</gene>
<dbReference type="EC" id="5.6.2.3" evidence="13 14"/>
<keyword evidence="7 14" id="KW-0347">Helicase</keyword>
<dbReference type="PANTHER" id="PTHR30153">
    <property type="entry name" value="REPLICATIVE DNA HELICASE DNAB"/>
    <property type="match status" value="1"/>
</dbReference>
<accession>A0A2W5V8T6</accession>
<evidence type="ECO:0000256" key="4">
    <source>
        <dbReference type="ARBA" id="ARBA00022705"/>
    </source>
</evidence>
<dbReference type="FunFam" id="1.10.860.10:FF:000001">
    <property type="entry name" value="Replicative DNA helicase"/>
    <property type="match status" value="1"/>
</dbReference>
<evidence type="ECO:0000256" key="5">
    <source>
        <dbReference type="ARBA" id="ARBA00022741"/>
    </source>
</evidence>
<dbReference type="PANTHER" id="PTHR30153:SF2">
    <property type="entry name" value="REPLICATIVE DNA HELICASE"/>
    <property type="match status" value="1"/>
</dbReference>
<evidence type="ECO:0000256" key="14">
    <source>
        <dbReference type="RuleBase" id="RU362085"/>
    </source>
</evidence>
<dbReference type="SMART" id="SM00382">
    <property type="entry name" value="AAA"/>
    <property type="match status" value="1"/>
</dbReference>
<evidence type="ECO:0000313" key="17">
    <source>
        <dbReference type="Proteomes" id="UP000249393"/>
    </source>
</evidence>
<dbReference type="Proteomes" id="UP000249393">
    <property type="component" value="Unassembled WGS sequence"/>
</dbReference>
<dbReference type="EMBL" id="QFQZ01000008">
    <property type="protein sequence ID" value="PZR36200.1"/>
    <property type="molecule type" value="Genomic_DNA"/>
</dbReference>
<dbReference type="GO" id="GO:0042802">
    <property type="term" value="F:identical protein binding"/>
    <property type="evidence" value="ECO:0007669"/>
    <property type="project" value="UniProtKB-ARBA"/>
</dbReference>
<dbReference type="InterPro" id="IPR007692">
    <property type="entry name" value="DNA_helicase_DnaB"/>
</dbReference>
<dbReference type="GO" id="GO:0005524">
    <property type="term" value="F:ATP binding"/>
    <property type="evidence" value="ECO:0007669"/>
    <property type="project" value="UniProtKB-UniRule"/>
</dbReference>
<dbReference type="PROSITE" id="PS51199">
    <property type="entry name" value="SF4_HELICASE"/>
    <property type="match status" value="1"/>
</dbReference>
<comment type="caution">
    <text evidence="16">The sequence shown here is derived from an EMBL/GenBank/DDBJ whole genome shotgun (WGS) entry which is preliminary data.</text>
</comment>
<evidence type="ECO:0000256" key="2">
    <source>
        <dbReference type="ARBA" id="ARBA00011643"/>
    </source>
</evidence>
<evidence type="ECO:0000259" key="15">
    <source>
        <dbReference type="PROSITE" id="PS51199"/>
    </source>
</evidence>
<evidence type="ECO:0000256" key="1">
    <source>
        <dbReference type="ARBA" id="ARBA00008428"/>
    </source>
</evidence>
<evidence type="ECO:0000256" key="6">
    <source>
        <dbReference type="ARBA" id="ARBA00022801"/>
    </source>
</evidence>
<keyword evidence="5 14" id="KW-0547">Nucleotide-binding</keyword>
<keyword evidence="9 14" id="KW-0238">DNA-binding</keyword>
<evidence type="ECO:0000256" key="3">
    <source>
        <dbReference type="ARBA" id="ARBA00022515"/>
    </source>
</evidence>
<keyword evidence="3 14" id="KW-0639">Primosome</keyword>
<comment type="similarity">
    <text evidence="1 14">Belongs to the helicase family. DnaB subfamily.</text>
</comment>
<dbReference type="CDD" id="cd00984">
    <property type="entry name" value="DnaB_C"/>
    <property type="match status" value="1"/>
</dbReference>
<dbReference type="Gene3D" id="3.40.50.300">
    <property type="entry name" value="P-loop containing nucleotide triphosphate hydrolases"/>
    <property type="match status" value="1"/>
</dbReference>
<keyword evidence="8 14" id="KW-0067">ATP-binding</keyword>
<evidence type="ECO:0000256" key="13">
    <source>
        <dbReference type="NCBIfam" id="TIGR00665"/>
    </source>
</evidence>
<reference evidence="16 17" key="1">
    <citation type="submission" date="2017-08" db="EMBL/GenBank/DDBJ databases">
        <title>Infants hospitalized years apart are colonized by the same room-sourced microbial strains.</title>
        <authorList>
            <person name="Brooks B."/>
            <person name="Olm M.R."/>
            <person name="Firek B.A."/>
            <person name="Baker R."/>
            <person name="Thomas B.C."/>
            <person name="Morowitz M.J."/>
            <person name="Banfield J.F."/>
        </authorList>
    </citation>
    <scope>NUCLEOTIDE SEQUENCE [LARGE SCALE GENOMIC DNA]</scope>
    <source>
        <strain evidence="16">S2_003_000_R2_4</strain>
    </source>
</reference>
<dbReference type="InterPro" id="IPR003593">
    <property type="entry name" value="AAA+_ATPase"/>
</dbReference>
<dbReference type="InterPro" id="IPR007694">
    <property type="entry name" value="DNA_helicase_DnaB-like_C"/>
</dbReference>
<comment type="subunit">
    <text evidence="2">Homohexamer.</text>
</comment>
<dbReference type="Pfam" id="PF03796">
    <property type="entry name" value="DnaB_C"/>
    <property type="match status" value="1"/>
</dbReference>
<dbReference type="SUPFAM" id="SSF52540">
    <property type="entry name" value="P-loop containing nucleoside triphosphate hydrolases"/>
    <property type="match status" value="1"/>
</dbReference>
<comment type="function">
    <text evidence="11 14">The main replicative DNA helicase, it participates in initiation and elongation during chromosome replication. Travels ahead of the DNA replisome, separating dsDNA into templates for DNA synthesis. A processive ATP-dependent 5'-3' DNA helicase it has DNA-dependent ATPase activity.</text>
</comment>
<keyword evidence="6 14" id="KW-0378">Hydrolase</keyword>